<feature type="transmembrane region" description="Helical" evidence="1">
    <location>
        <begin position="7"/>
        <end position="24"/>
    </location>
</feature>
<dbReference type="InterPro" id="IPR029377">
    <property type="entry name" value="TMEM220"/>
</dbReference>
<evidence type="ECO:0000313" key="3">
    <source>
        <dbReference type="Proteomes" id="UP000286990"/>
    </source>
</evidence>
<sequence>MNLFFKTIGYVFAMLFAVGAIVQFNDPDSFLWILIYAVAAIISVIFSLNKLRAVVPLVLCTACFIGFMYLYPTDFQGFGLEDGPIETVELGREAFGLLIIALVMFFYTIRLRRKLKV</sequence>
<accession>A0A3R8Q165</accession>
<keyword evidence="1" id="KW-0472">Membrane</keyword>
<dbReference type="PANTHER" id="PTHR34262:SF1">
    <property type="entry name" value="TRANSMEMBRANE PROTEIN 220"/>
    <property type="match status" value="1"/>
</dbReference>
<feature type="transmembrane region" description="Helical" evidence="1">
    <location>
        <begin position="91"/>
        <end position="109"/>
    </location>
</feature>
<feature type="transmembrane region" description="Helical" evidence="1">
    <location>
        <begin position="53"/>
        <end position="71"/>
    </location>
</feature>
<evidence type="ECO:0000256" key="1">
    <source>
        <dbReference type="SAM" id="Phobius"/>
    </source>
</evidence>
<organism evidence="2 3">
    <name type="scientific">Maribacter algicola</name>
    <dbReference type="NCBI Taxonomy" id="2498892"/>
    <lineage>
        <taxon>Bacteria</taxon>
        <taxon>Pseudomonadati</taxon>
        <taxon>Bacteroidota</taxon>
        <taxon>Flavobacteriia</taxon>
        <taxon>Flavobacteriales</taxon>
        <taxon>Flavobacteriaceae</taxon>
        <taxon>Maribacter</taxon>
    </lineage>
</organism>
<dbReference type="Pfam" id="PF15071">
    <property type="entry name" value="TMEM220"/>
    <property type="match status" value="1"/>
</dbReference>
<dbReference type="Proteomes" id="UP000286990">
    <property type="component" value="Unassembled WGS sequence"/>
</dbReference>
<name>A0A3R8Q165_9FLAO</name>
<keyword evidence="1" id="KW-1133">Transmembrane helix</keyword>
<reference evidence="3" key="1">
    <citation type="submission" date="2018-12" db="EMBL/GenBank/DDBJ databases">
        <title>Maribacter lutimaris sp. nov., isolated from marine sediment.</title>
        <authorList>
            <person name="Kim K.K."/>
        </authorList>
    </citation>
    <scope>NUCLEOTIDE SEQUENCE [LARGE SCALE GENOMIC DNA]</scope>
    <source>
        <strain evidence="3">PoM-212</strain>
    </source>
</reference>
<keyword evidence="3" id="KW-1185">Reference proteome</keyword>
<dbReference type="RefSeq" id="WP_125224089.1">
    <property type="nucleotide sequence ID" value="NZ_QUSX01000004.1"/>
</dbReference>
<proteinExistence type="predicted"/>
<dbReference type="AlphaFoldDB" id="A0A3R8Q165"/>
<protein>
    <recommendedName>
        <fullName evidence="4">Transmembrane family 220, helix</fullName>
    </recommendedName>
</protein>
<keyword evidence="1" id="KW-0812">Transmembrane</keyword>
<evidence type="ECO:0008006" key="4">
    <source>
        <dbReference type="Google" id="ProtNLM"/>
    </source>
</evidence>
<dbReference type="PANTHER" id="PTHR34262">
    <property type="entry name" value="TRANSMEMBRANE PROTEIN 220"/>
    <property type="match status" value="1"/>
</dbReference>
<dbReference type="OrthoDB" id="329078at2"/>
<comment type="caution">
    <text evidence="2">The sequence shown here is derived from an EMBL/GenBank/DDBJ whole genome shotgun (WGS) entry which is preliminary data.</text>
</comment>
<dbReference type="EMBL" id="QUSX01000004">
    <property type="protein sequence ID" value="RRQ47678.1"/>
    <property type="molecule type" value="Genomic_DNA"/>
</dbReference>
<evidence type="ECO:0000313" key="2">
    <source>
        <dbReference type="EMBL" id="RRQ47678.1"/>
    </source>
</evidence>
<gene>
    <name evidence="2" type="ORF">DZC72_16990</name>
</gene>
<feature type="transmembrane region" description="Helical" evidence="1">
    <location>
        <begin position="30"/>
        <end position="48"/>
    </location>
</feature>